<keyword evidence="3 7" id="KW-1133">Transmembrane helix</keyword>
<feature type="transmembrane region" description="Helical" evidence="7">
    <location>
        <begin position="227"/>
        <end position="251"/>
    </location>
</feature>
<feature type="region of interest" description="Disordered" evidence="6">
    <location>
        <begin position="734"/>
        <end position="770"/>
    </location>
</feature>
<evidence type="ECO:0000259" key="8">
    <source>
        <dbReference type="PROSITE" id="PS50011"/>
    </source>
</evidence>
<evidence type="ECO:0000256" key="7">
    <source>
        <dbReference type="SAM" id="Phobius"/>
    </source>
</evidence>
<feature type="transmembrane region" description="Helical" evidence="7">
    <location>
        <begin position="300"/>
        <end position="322"/>
    </location>
</feature>
<keyword evidence="9" id="KW-0808">Transferase</keyword>
<feature type="transmembrane region" description="Helical" evidence="7">
    <location>
        <begin position="105"/>
        <end position="127"/>
    </location>
</feature>
<evidence type="ECO:0000256" key="1">
    <source>
        <dbReference type="ARBA" id="ARBA00004141"/>
    </source>
</evidence>
<dbReference type="GO" id="GO:0055085">
    <property type="term" value="P:transmembrane transport"/>
    <property type="evidence" value="ECO:0007669"/>
    <property type="project" value="InterPro"/>
</dbReference>
<protein>
    <submittedName>
        <fullName evidence="9">Dual specificity kinase 1</fullName>
    </submittedName>
</protein>
<dbReference type="InterPro" id="IPR017441">
    <property type="entry name" value="Protein_kinase_ATP_BS"/>
</dbReference>
<evidence type="ECO:0000313" key="10">
    <source>
        <dbReference type="Proteomes" id="UP001362999"/>
    </source>
</evidence>
<evidence type="ECO:0000256" key="6">
    <source>
        <dbReference type="SAM" id="MobiDB-lite"/>
    </source>
</evidence>
<proteinExistence type="predicted"/>
<keyword evidence="10" id="KW-1185">Reference proteome</keyword>
<dbReference type="Pfam" id="PF00069">
    <property type="entry name" value="Pkinase"/>
    <property type="match status" value="1"/>
</dbReference>
<evidence type="ECO:0000256" key="5">
    <source>
        <dbReference type="PROSITE-ProRule" id="PRU10141"/>
    </source>
</evidence>
<sequence>MTSDLLDGVISSAKASISVILVLAYGYGLRKLEFVSPETEKDLARLCAKFFLPALLFTEIGGLATYSNLRKYWPMIPLSLFFQAVAFSAALLSRKAGMPQHYVPMFIFNNVTSLPLLLISALAATGGLDTLVTGDRTLESTLKIGRVYILINALVGNLARFAFGPYLMKAKESQIRDQSFRRDSEDEDPLLSGNGNVALPMEEQAPHNRQIRIRHKIIANIKRGMDWIVSVMNPPLLGGILAVCFGIVPWFHRELFGPGVLSPLADSINNVGKLFSALQMMILGAHLYSKKGSAVQPLFLAWLFTYRFILAPALSISVVYYIRTTWPNFLDNDPMLDFVISISNTGPSALTLSAVAVMADVSPEIEGQVSRILTFCYAVTPFISLPVAIPRYIGNYYLGDNLGSGYSGSIFRATHVHTGELVALKVQHVNHECPTNRYERHFYPSLQGGEGMPTLWACGVEGAWDYLAIDLLGASLDSLYRKSGKDTMDLASVCAIAIQLIARLEFMHNRGILHRDIQLGNCVIGLPPNERIIYMIDFGFSKRYIDPYTNQHIPDSRAKRDFIGNYWFSSIGVHCRGKVPSRRDDLEAAALMLIHLLTPRGLPWTRNGIPKTDEAHERLKKEKKAARPEDLCRGLPSEFEEFLRYCRRLHFQEQPDYERWIDEFRALAVEEGFPESEEFIWPPQPMPHSKSGPRRSYAPAPDEVERILNDLTNLDLGDPVLVDRQTVDEAIRKAKDAAKDDSSKDSDSSIEVIDISSDSEADDTIPPPHLTPKAYKLTKLTKRASEAADNSSLSDLVVEFVDILKSYTSRTLTKEGFAFIDTLYKQLADPSVFVLPLRTSRQRSSDKSLQQEKEPAHVKLGVVARLRREVLGANSNKALAQMVEDFGQVTNKSSGRTVTKDGFAFLEGVAERLKVLQ</sequence>
<accession>A0AAW0DAJ6</accession>
<dbReference type="GO" id="GO:0004672">
    <property type="term" value="F:protein kinase activity"/>
    <property type="evidence" value="ECO:0007669"/>
    <property type="project" value="InterPro"/>
</dbReference>
<feature type="transmembrane region" description="Helical" evidence="7">
    <location>
        <begin position="50"/>
        <end position="69"/>
    </location>
</feature>
<feature type="binding site" evidence="5">
    <location>
        <position position="425"/>
    </location>
    <ligand>
        <name>ATP</name>
        <dbReference type="ChEBI" id="CHEBI:30616"/>
    </ligand>
</feature>
<gene>
    <name evidence="9" type="ORF">R3P38DRAFT_3387751</name>
</gene>
<dbReference type="GO" id="GO:0005524">
    <property type="term" value="F:ATP binding"/>
    <property type="evidence" value="ECO:0007669"/>
    <property type="project" value="UniProtKB-UniRule"/>
</dbReference>
<keyword evidence="5" id="KW-0547">Nucleotide-binding</keyword>
<evidence type="ECO:0000256" key="2">
    <source>
        <dbReference type="ARBA" id="ARBA00022692"/>
    </source>
</evidence>
<evidence type="ECO:0000313" key="9">
    <source>
        <dbReference type="EMBL" id="KAK7048296.1"/>
    </source>
</evidence>
<organism evidence="9 10">
    <name type="scientific">Favolaschia claudopus</name>
    <dbReference type="NCBI Taxonomy" id="2862362"/>
    <lineage>
        <taxon>Eukaryota</taxon>
        <taxon>Fungi</taxon>
        <taxon>Dikarya</taxon>
        <taxon>Basidiomycota</taxon>
        <taxon>Agaricomycotina</taxon>
        <taxon>Agaricomycetes</taxon>
        <taxon>Agaricomycetidae</taxon>
        <taxon>Agaricales</taxon>
        <taxon>Marasmiineae</taxon>
        <taxon>Mycenaceae</taxon>
        <taxon>Favolaschia</taxon>
    </lineage>
</organism>
<dbReference type="InterPro" id="IPR050235">
    <property type="entry name" value="CK1_Ser-Thr_kinase"/>
</dbReference>
<dbReference type="InterPro" id="IPR011009">
    <property type="entry name" value="Kinase-like_dom_sf"/>
</dbReference>
<keyword evidence="2 7" id="KW-0812">Transmembrane</keyword>
<dbReference type="CDD" id="cd14016">
    <property type="entry name" value="STKc_CK1"/>
    <property type="match status" value="1"/>
</dbReference>
<dbReference type="InterPro" id="IPR000719">
    <property type="entry name" value="Prot_kinase_dom"/>
</dbReference>
<feature type="transmembrane region" description="Helical" evidence="7">
    <location>
        <begin position="147"/>
        <end position="168"/>
    </location>
</feature>
<name>A0AAW0DAJ6_9AGAR</name>
<dbReference type="Pfam" id="PF03547">
    <property type="entry name" value="Mem_trans"/>
    <property type="match status" value="1"/>
</dbReference>
<dbReference type="GO" id="GO:0016020">
    <property type="term" value="C:membrane"/>
    <property type="evidence" value="ECO:0007669"/>
    <property type="project" value="UniProtKB-SubCell"/>
</dbReference>
<dbReference type="Proteomes" id="UP001362999">
    <property type="component" value="Unassembled WGS sequence"/>
</dbReference>
<feature type="transmembrane region" description="Helical" evidence="7">
    <location>
        <begin position="12"/>
        <end position="29"/>
    </location>
</feature>
<evidence type="ECO:0000256" key="3">
    <source>
        <dbReference type="ARBA" id="ARBA00022989"/>
    </source>
</evidence>
<reference evidence="9 10" key="1">
    <citation type="journal article" date="2024" name="J Genomics">
        <title>Draft genome sequencing and assembly of Favolaschia claudopus CIRM-BRFM 2984 isolated from oak limbs.</title>
        <authorList>
            <person name="Navarro D."/>
            <person name="Drula E."/>
            <person name="Chaduli D."/>
            <person name="Cazenave R."/>
            <person name="Ahrendt S."/>
            <person name="Wang J."/>
            <person name="Lipzen A."/>
            <person name="Daum C."/>
            <person name="Barry K."/>
            <person name="Grigoriev I.V."/>
            <person name="Favel A."/>
            <person name="Rosso M.N."/>
            <person name="Martin F."/>
        </authorList>
    </citation>
    <scope>NUCLEOTIDE SEQUENCE [LARGE SCALE GENOMIC DNA]</scope>
    <source>
        <strain evidence="9 10">CIRM-BRFM 2984</strain>
    </source>
</reference>
<dbReference type="AlphaFoldDB" id="A0AAW0DAJ6"/>
<feature type="region of interest" description="Disordered" evidence="6">
    <location>
        <begin position="678"/>
        <end position="699"/>
    </location>
</feature>
<keyword evidence="4 7" id="KW-0472">Membrane</keyword>
<evidence type="ECO:0000256" key="4">
    <source>
        <dbReference type="ARBA" id="ARBA00023136"/>
    </source>
</evidence>
<feature type="transmembrane region" description="Helical" evidence="7">
    <location>
        <begin position="75"/>
        <end position="93"/>
    </location>
</feature>
<feature type="domain" description="Protein kinase" evidence="8">
    <location>
        <begin position="396"/>
        <end position="680"/>
    </location>
</feature>
<keyword evidence="9" id="KW-0418">Kinase</keyword>
<dbReference type="InterPro" id="IPR004776">
    <property type="entry name" value="Mem_transp_PIN-like"/>
</dbReference>
<dbReference type="SUPFAM" id="SSF56112">
    <property type="entry name" value="Protein kinase-like (PK-like)"/>
    <property type="match status" value="1"/>
</dbReference>
<dbReference type="PANTHER" id="PTHR11909">
    <property type="entry name" value="CASEIN KINASE-RELATED"/>
    <property type="match status" value="1"/>
</dbReference>
<feature type="transmembrane region" description="Helical" evidence="7">
    <location>
        <begin position="271"/>
        <end position="288"/>
    </location>
</feature>
<dbReference type="PROSITE" id="PS00107">
    <property type="entry name" value="PROTEIN_KINASE_ATP"/>
    <property type="match status" value="1"/>
</dbReference>
<dbReference type="PROSITE" id="PS50011">
    <property type="entry name" value="PROTEIN_KINASE_DOM"/>
    <property type="match status" value="1"/>
</dbReference>
<feature type="compositionally biased region" description="Basic and acidic residues" evidence="6">
    <location>
        <begin position="734"/>
        <end position="747"/>
    </location>
</feature>
<comment type="caution">
    <text evidence="9">The sequence shown here is derived from an EMBL/GenBank/DDBJ whole genome shotgun (WGS) entry which is preliminary data.</text>
</comment>
<comment type="subcellular location">
    <subcellularLocation>
        <location evidence="1">Membrane</location>
        <topology evidence="1">Multi-pass membrane protein</topology>
    </subcellularLocation>
</comment>
<keyword evidence="5" id="KW-0067">ATP-binding</keyword>
<dbReference type="Gene3D" id="1.10.510.10">
    <property type="entry name" value="Transferase(Phosphotransferase) domain 1"/>
    <property type="match status" value="1"/>
</dbReference>
<dbReference type="EMBL" id="JAWWNJ010000009">
    <property type="protein sequence ID" value="KAK7048296.1"/>
    <property type="molecule type" value="Genomic_DNA"/>
</dbReference>
<dbReference type="SMART" id="SM00220">
    <property type="entry name" value="S_TKc"/>
    <property type="match status" value="1"/>
</dbReference>